<dbReference type="SMART" id="SM00132">
    <property type="entry name" value="LIM"/>
    <property type="match status" value="2"/>
</dbReference>
<evidence type="ECO:0000256" key="6">
    <source>
        <dbReference type="SAM" id="MobiDB-lite"/>
    </source>
</evidence>
<evidence type="ECO:0000256" key="4">
    <source>
        <dbReference type="ARBA" id="ARBA00023038"/>
    </source>
</evidence>
<keyword evidence="4 5" id="KW-0440">LIM domain</keyword>
<dbReference type="InterPro" id="IPR001781">
    <property type="entry name" value="Znf_LIM"/>
</dbReference>
<protein>
    <submittedName>
        <fullName evidence="9">LIM zinc-binding domain-containing protein</fullName>
    </submittedName>
</protein>
<organism evidence="8 9">
    <name type="scientific">Trichobilharzia regenti</name>
    <name type="common">Nasal bird schistosome</name>
    <dbReference type="NCBI Taxonomy" id="157069"/>
    <lineage>
        <taxon>Eukaryota</taxon>
        <taxon>Metazoa</taxon>
        <taxon>Spiralia</taxon>
        <taxon>Lophotrochozoa</taxon>
        <taxon>Platyhelminthes</taxon>
        <taxon>Trematoda</taxon>
        <taxon>Digenea</taxon>
        <taxon>Strigeidida</taxon>
        <taxon>Schistosomatoidea</taxon>
        <taxon>Schistosomatidae</taxon>
        <taxon>Trichobilharzia</taxon>
    </lineage>
</organism>
<dbReference type="GO" id="GO:0001725">
    <property type="term" value="C:stress fiber"/>
    <property type="evidence" value="ECO:0007669"/>
    <property type="project" value="TreeGrafter"/>
</dbReference>
<evidence type="ECO:0000256" key="3">
    <source>
        <dbReference type="ARBA" id="ARBA00022833"/>
    </source>
</evidence>
<dbReference type="GO" id="GO:0005925">
    <property type="term" value="C:focal adhesion"/>
    <property type="evidence" value="ECO:0007669"/>
    <property type="project" value="TreeGrafter"/>
</dbReference>
<feature type="compositionally biased region" description="Low complexity" evidence="6">
    <location>
        <begin position="182"/>
        <end position="199"/>
    </location>
</feature>
<dbReference type="GO" id="GO:0098609">
    <property type="term" value="P:cell-cell adhesion"/>
    <property type="evidence" value="ECO:0007669"/>
    <property type="project" value="TreeGrafter"/>
</dbReference>
<feature type="domain" description="LIM zinc-binding" evidence="7">
    <location>
        <begin position="368"/>
        <end position="428"/>
    </location>
</feature>
<feature type="region of interest" description="Disordered" evidence="6">
    <location>
        <begin position="106"/>
        <end position="165"/>
    </location>
</feature>
<dbReference type="Gene3D" id="2.10.110.10">
    <property type="entry name" value="Cysteine Rich Protein"/>
    <property type="match status" value="3"/>
</dbReference>
<dbReference type="CDD" id="cd08368">
    <property type="entry name" value="LIM"/>
    <property type="match status" value="1"/>
</dbReference>
<evidence type="ECO:0000313" key="8">
    <source>
        <dbReference type="Proteomes" id="UP000050795"/>
    </source>
</evidence>
<evidence type="ECO:0000256" key="5">
    <source>
        <dbReference type="PROSITE-ProRule" id="PRU00125"/>
    </source>
</evidence>
<accession>A0AA85JDY2</accession>
<dbReference type="PANTHER" id="PTHR24207">
    <property type="entry name" value="ZYX102 PROTEIN"/>
    <property type="match status" value="1"/>
</dbReference>
<name>A0AA85JDY2_TRIRE</name>
<feature type="compositionally biased region" description="Low complexity" evidence="6">
    <location>
        <begin position="251"/>
        <end position="278"/>
    </location>
</feature>
<dbReference type="SUPFAM" id="SSF57716">
    <property type="entry name" value="Glucocorticoid receptor-like (DNA-binding domain)"/>
    <property type="match status" value="2"/>
</dbReference>
<feature type="compositionally biased region" description="Polar residues" evidence="6">
    <location>
        <begin position="106"/>
        <end position="155"/>
    </location>
</feature>
<feature type="region of interest" description="Disordered" evidence="6">
    <location>
        <begin position="182"/>
        <end position="216"/>
    </location>
</feature>
<reference evidence="9" key="2">
    <citation type="submission" date="2023-11" db="UniProtKB">
        <authorList>
            <consortium name="WormBaseParasite"/>
        </authorList>
    </citation>
    <scope>IDENTIFICATION</scope>
</reference>
<dbReference type="PANTHER" id="PTHR24207:SF2">
    <property type="entry name" value="ZYX102 PROTEIN"/>
    <property type="match status" value="1"/>
</dbReference>
<proteinExistence type="predicted"/>
<evidence type="ECO:0000313" key="9">
    <source>
        <dbReference type="WBParaSite" id="TREG1_25880.1"/>
    </source>
</evidence>
<keyword evidence="1 5" id="KW-0479">Metal-binding</keyword>
<keyword evidence="8" id="KW-1185">Reference proteome</keyword>
<evidence type="ECO:0000259" key="7">
    <source>
        <dbReference type="PROSITE" id="PS50023"/>
    </source>
</evidence>
<dbReference type="WBParaSite" id="TREG1_25880.1">
    <property type="protein sequence ID" value="TREG1_25880.1"/>
    <property type="gene ID" value="TREG1_25880"/>
</dbReference>
<evidence type="ECO:0000256" key="2">
    <source>
        <dbReference type="ARBA" id="ARBA00022737"/>
    </source>
</evidence>
<sequence>MSHHAFGSGNNLYRLDSVFNERAGPRMPGTQGERRYRHPVVPISSTDAPHYAQASQLYPMRSTSERDNVYWYKPGSLGRSSQINTSSASGQAIVIPVVHLGASRGHSASVSSNLTSHSSESGDNTPNPPQTDNGESARSPTFRSSSVLTTGNRSISRPVPPLSDPEAEVDALTNLLMQSMETRSSGSTIGTSGTLPSGTDGANSSPAGSLRRGSGLNSQLGRLQQHASLNPVTGGNVNGGRGSPLTTAVVTAASTTGSSSTNSPTESSSSMCNSNETPGATGTITNTSLGQNICFRCRRPLLPPEGSTLSGNLTATNNVVTLTGALGVRLHVACFTCYRCAAPLKSDAYYHNLRRLLCPACVRDGAVETCSNCHRPIGDRVVHALGMPYHPNCFVCVVCAGRLDSRPFTIDVHGRLHCLTDFHKRYAPRCASCGRPIVPDPGCQEARRVVSGNSNYHLECFGVQTLPQNSNLKAAAFKVSGSVAS</sequence>
<evidence type="ECO:0000256" key="1">
    <source>
        <dbReference type="ARBA" id="ARBA00022723"/>
    </source>
</evidence>
<reference evidence="8" key="1">
    <citation type="submission" date="2022-06" db="EMBL/GenBank/DDBJ databases">
        <authorList>
            <person name="Berger JAMES D."/>
            <person name="Berger JAMES D."/>
        </authorList>
    </citation>
    <scope>NUCLEOTIDE SEQUENCE [LARGE SCALE GENOMIC DNA]</scope>
</reference>
<dbReference type="GO" id="GO:0046872">
    <property type="term" value="F:metal ion binding"/>
    <property type="evidence" value="ECO:0007669"/>
    <property type="project" value="UniProtKB-KW"/>
</dbReference>
<dbReference type="Pfam" id="PF00412">
    <property type="entry name" value="LIM"/>
    <property type="match status" value="2"/>
</dbReference>
<keyword evidence="3 5" id="KW-0862">Zinc</keyword>
<dbReference type="PROSITE" id="PS00478">
    <property type="entry name" value="LIM_DOMAIN_1"/>
    <property type="match status" value="1"/>
</dbReference>
<dbReference type="Proteomes" id="UP000050795">
    <property type="component" value="Unassembled WGS sequence"/>
</dbReference>
<feature type="region of interest" description="Disordered" evidence="6">
    <location>
        <begin position="251"/>
        <end position="284"/>
    </location>
</feature>
<dbReference type="AlphaFoldDB" id="A0AA85JDY2"/>
<keyword evidence="2" id="KW-0677">Repeat</keyword>
<dbReference type="PROSITE" id="PS50023">
    <property type="entry name" value="LIM_DOMAIN_2"/>
    <property type="match status" value="1"/>
</dbReference>